<dbReference type="PANTHER" id="PTHR16024:SF8">
    <property type="entry name" value="XK-RELATED PROTEIN 8"/>
    <property type="match status" value="1"/>
</dbReference>
<comment type="catalytic activity">
    <reaction evidence="8">
        <text>a 1,2-diacyl-sn-glycero-3-phospho-L-serine(in) = a 1,2-diacyl-sn-glycero-3-phospho-L-serine(out)</text>
        <dbReference type="Rhea" id="RHEA:38663"/>
        <dbReference type="ChEBI" id="CHEBI:57262"/>
    </reaction>
</comment>
<evidence type="ECO:0000256" key="10">
    <source>
        <dbReference type="SAM" id="MobiDB-lite"/>
    </source>
</evidence>
<dbReference type="InterPro" id="IPR050895">
    <property type="entry name" value="XK-related_scramblase"/>
</dbReference>
<dbReference type="GO" id="GO:0070782">
    <property type="term" value="P:phosphatidylserine exposure on apoptotic cell surface"/>
    <property type="evidence" value="ECO:0000318"/>
    <property type="project" value="GO_Central"/>
</dbReference>
<feature type="transmembrane region" description="Helical" evidence="9">
    <location>
        <begin position="493"/>
        <end position="515"/>
    </location>
</feature>
<feature type="transmembrane region" description="Helical" evidence="9">
    <location>
        <begin position="45"/>
        <end position="69"/>
    </location>
</feature>
<evidence type="ECO:0000313" key="14">
    <source>
        <dbReference type="Xenbase" id="XB-GENE-940182"/>
    </source>
</evidence>
<accession>A0A6I8PSE6</accession>
<evidence type="ECO:0000256" key="3">
    <source>
        <dbReference type="ARBA" id="ARBA00022475"/>
    </source>
</evidence>
<evidence type="ECO:0000256" key="5">
    <source>
        <dbReference type="ARBA" id="ARBA00022703"/>
    </source>
</evidence>
<feature type="transmembrane region" description="Helical" evidence="9">
    <location>
        <begin position="402"/>
        <end position="419"/>
    </location>
</feature>
<evidence type="ECO:0000256" key="4">
    <source>
        <dbReference type="ARBA" id="ARBA00022692"/>
    </source>
</evidence>
<gene>
    <name evidence="11 13 14" type="primary">xkr8</name>
    <name evidence="13" type="synonym">xrg8</name>
</gene>
<reference evidence="11" key="2">
    <citation type="submission" date="2020-05" db="UniProtKB">
        <authorList>
            <consortium name="Ensembl"/>
        </authorList>
    </citation>
    <scope>IDENTIFICATION</scope>
</reference>
<feature type="region of interest" description="Disordered" evidence="10">
    <location>
        <begin position="81"/>
        <end position="101"/>
    </location>
</feature>
<dbReference type="GO" id="GO:1902742">
    <property type="term" value="P:apoptotic process involved in development"/>
    <property type="evidence" value="ECO:0000318"/>
    <property type="project" value="GO_Central"/>
</dbReference>
<feature type="transmembrane region" description="Helical" evidence="9">
    <location>
        <begin position="12"/>
        <end position="39"/>
    </location>
</feature>
<dbReference type="Ensembl" id="ENSXETT00000060559">
    <property type="protein sequence ID" value="ENSXETP00000061095"/>
    <property type="gene ID" value="ENSXETG00000030874"/>
</dbReference>
<dbReference type="Proteomes" id="UP000008143">
    <property type="component" value="Chromosome 2"/>
</dbReference>
<dbReference type="GeneTree" id="ENSGT01140000282565"/>
<dbReference type="AGR" id="Xenbase:XB-GENE-940182"/>
<keyword evidence="7 9" id="KW-0472">Membrane</keyword>
<protein>
    <recommendedName>
        <fullName evidence="9">XK-related protein</fullName>
    </recommendedName>
</protein>
<feature type="transmembrane region" description="Helical" evidence="9">
    <location>
        <begin position="431"/>
        <end position="449"/>
    </location>
</feature>
<keyword evidence="4 9" id="KW-0812">Transmembrane</keyword>
<dbReference type="OMA" id="HEMAGNT"/>
<keyword evidence="5" id="KW-0053">Apoptosis</keyword>
<feature type="transmembrane region" description="Helical" evidence="9">
    <location>
        <begin position="335"/>
        <end position="354"/>
    </location>
</feature>
<dbReference type="PANTHER" id="PTHR16024">
    <property type="entry name" value="XK-RELATED PROTEIN"/>
    <property type="match status" value="1"/>
</dbReference>
<evidence type="ECO:0000256" key="1">
    <source>
        <dbReference type="ARBA" id="ARBA00004651"/>
    </source>
</evidence>
<reference evidence="13" key="3">
    <citation type="submission" date="2025-04" db="UniProtKB">
        <authorList>
            <consortium name="RefSeq"/>
        </authorList>
    </citation>
    <scope>IDENTIFICATION</scope>
    <source>
        <strain evidence="13">Nigerian</strain>
        <tissue evidence="13">Liver and blood</tissue>
    </source>
</reference>
<comment type="similarity">
    <text evidence="2 9">Belongs to the XK family.</text>
</comment>
<feature type="transmembrane region" description="Helical" evidence="9">
    <location>
        <begin position="461"/>
        <end position="481"/>
    </location>
</feature>
<keyword evidence="3" id="KW-1003">Cell membrane</keyword>
<keyword evidence="6 9" id="KW-1133">Transmembrane helix</keyword>
<evidence type="ECO:0000256" key="7">
    <source>
        <dbReference type="ARBA" id="ARBA00023136"/>
    </source>
</evidence>
<dbReference type="Bgee" id="ENSXETG00000030874">
    <property type="expression patterns" value="Expressed in neurula embryo and 10 other cell types or tissues"/>
</dbReference>
<evidence type="ECO:0000256" key="6">
    <source>
        <dbReference type="ARBA" id="ARBA00022989"/>
    </source>
</evidence>
<evidence type="ECO:0000313" key="13">
    <source>
        <dbReference type="RefSeq" id="XP_012812573.2"/>
    </source>
</evidence>
<evidence type="ECO:0000256" key="8">
    <source>
        <dbReference type="ARBA" id="ARBA00024479"/>
    </source>
</evidence>
<dbReference type="AlphaFoldDB" id="A0A6I8PSE6"/>
<proteinExistence type="inferred from homology"/>
<evidence type="ECO:0000313" key="12">
    <source>
        <dbReference type="Proteomes" id="UP000008143"/>
    </source>
</evidence>
<organism evidence="11">
    <name type="scientific">Xenopus tropicalis</name>
    <name type="common">Western clawed frog</name>
    <name type="synonym">Silurana tropicalis</name>
    <dbReference type="NCBI Taxonomy" id="8364"/>
    <lineage>
        <taxon>Eukaryota</taxon>
        <taxon>Metazoa</taxon>
        <taxon>Chordata</taxon>
        <taxon>Craniata</taxon>
        <taxon>Vertebrata</taxon>
        <taxon>Euteleostomi</taxon>
        <taxon>Amphibia</taxon>
        <taxon>Batrachia</taxon>
        <taxon>Anura</taxon>
        <taxon>Pipoidea</taxon>
        <taxon>Pipidae</taxon>
        <taxon>Xenopodinae</taxon>
        <taxon>Xenopus</taxon>
        <taxon>Silurana</taxon>
    </lineage>
</organism>
<feature type="transmembrane region" description="Helical" evidence="9">
    <location>
        <begin position="375"/>
        <end position="396"/>
    </location>
</feature>
<comment type="subcellular location">
    <subcellularLocation>
        <location evidence="1">Cell membrane</location>
        <topology evidence="1">Multi-pass membrane protein</topology>
    </subcellularLocation>
    <subcellularLocation>
        <location evidence="9">Membrane</location>
        <topology evidence="9">Multi-pass membrane protein</topology>
    </subcellularLocation>
</comment>
<reference evidence="11" key="1">
    <citation type="journal article" date="2010" name="Science">
        <title>The genome of the Western clawed frog Xenopus tropicalis.</title>
        <authorList>
            <person name="Hellsten U."/>
            <person name="Harland R.M."/>
            <person name="Gilchrist M.J."/>
            <person name="Hendrix D."/>
            <person name="Jurka J."/>
            <person name="Kapitonov V."/>
            <person name="Ovcharenko I."/>
            <person name="Putnam N.H."/>
            <person name="Shu S."/>
            <person name="Taher L."/>
            <person name="Blitz I.L."/>
            <person name="Blumberg B."/>
            <person name="Dichmann D.S."/>
            <person name="Dubchak I."/>
            <person name="Amaya E."/>
            <person name="Detter J.C."/>
            <person name="Fletcher R."/>
            <person name="Gerhard D.S."/>
            <person name="Goodstein D."/>
            <person name="Graves T."/>
            <person name="Grigoriev I.V."/>
            <person name="Grimwood J."/>
            <person name="Kawashima T."/>
            <person name="Lindquist E."/>
            <person name="Lucas S.M."/>
            <person name="Mead P.E."/>
            <person name="Mitros T."/>
            <person name="Ogino H."/>
            <person name="Ohta Y."/>
            <person name="Poliakov A.V."/>
            <person name="Pollet N."/>
            <person name="Robert J."/>
            <person name="Salamov A."/>
            <person name="Sater A.K."/>
            <person name="Schmutz J."/>
            <person name="Terry A."/>
            <person name="Vize P.D."/>
            <person name="Warren W.C."/>
            <person name="Wells D."/>
            <person name="Wills A."/>
            <person name="Wilson R.K."/>
            <person name="Zimmerman L.B."/>
            <person name="Zorn A.M."/>
            <person name="Grainger R."/>
            <person name="Grammer T."/>
            <person name="Khokha M.K."/>
            <person name="Richardson P.M."/>
            <person name="Rokhsar D.S."/>
        </authorList>
    </citation>
    <scope>NUCLEOTIDE SEQUENCE [LARGE SCALE GENOMIC DNA]</scope>
    <source>
        <strain evidence="11">Nigerian</strain>
    </source>
</reference>
<sequence length="566" mass="64197">MPACCPPRYRLLDLVFALGGTLTFLLDLGSDVWGALAYYRAGDVAWAALLIGFYGMASLVLQLHSWGWFWTDRRSGNIWELPRDPPHRAGSGSASTYTERGPGELNARESASCGYGAPVTELDSRWAGNGHTGHEMAGNTECPGDNCTGGPCPSSESSAPVAAHIPAEPTIPGKANASCLQATAGNGDVCAGHETRYPGNSMCPPAPDECATSCNAIDIAALPGKGEEKPPGDAHTLTEQLLQHFYTSRHLFSPPCLALLHLLQLGYPLRCIHSLEVGIAAYRSSENNPTYDRYQEYAYFLTHDISMMRLMETFLENTPQLILLLYIVLHRGTIYTFQYFSISISFISISWAILDYHQSLRLFLKDKQSMNILSSIIYFLWNLLLIFSRIVCITLFISVFHLWVALHFLLLWIAFFLWATWQSTDFMRNRILEHFFRATVAVILYFSWFNIADGRTIYRCIVYYCFITADSVILFMSWKIFKFPSILDEYETYLLYVLAVFFPVGILFRVLYYLYLHPNLQKKKKKKEMYDEPDGLMSDANGYRLLKREPVMLKNPRIIQLSMQLM</sequence>
<dbReference type="GeneID" id="619360"/>
<dbReference type="RefSeq" id="XP_012812573.2">
    <property type="nucleotide sequence ID" value="XM_012957119.3"/>
</dbReference>
<dbReference type="CTD" id="55113"/>
<keyword evidence="12" id="KW-1185">Reference proteome</keyword>
<dbReference type="InterPro" id="IPR018629">
    <property type="entry name" value="XK-rel"/>
</dbReference>
<dbReference type="GO" id="GO:0005886">
    <property type="term" value="C:plasma membrane"/>
    <property type="evidence" value="ECO:0000318"/>
    <property type="project" value="GO_Central"/>
</dbReference>
<dbReference type="Xenbase" id="XB-GENE-940182">
    <property type="gene designation" value="xkr8"/>
</dbReference>
<dbReference type="OrthoDB" id="6136301at2759"/>
<evidence type="ECO:0000313" key="11">
    <source>
        <dbReference type="Ensembl" id="ENSXETP00000061095"/>
    </source>
</evidence>
<name>A0A6I8PSE6_XENTR</name>
<evidence type="ECO:0000256" key="2">
    <source>
        <dbReference type="ARBA" id="ARBA00008789"/>
    </source>
</evidence>
<dbReference type="Pfam" id="PF09815">
    <property type="entry name" value="XK-related"/>
    <property type="match status" value="2"/>
</dbReference>
<dbReference type="GO" id="GO:0043652">
    <property type="term" value="P:engulfment of apoptotic cell"/>
    <property type="evidence" value="ECO:0000318"/>
    <property type="project" value="GO_Central"/>
</dbReference>
<evidence type="ECO:0000256" key="9">
    <source>
        <dbReference type="RuleBase" id="RU910716"/>
    </source>
</evidence>